<dbReference type="Proteomes" id="UP001162164">
    <property type="component" value="Unassembled WGS sequence"/>
</dbReference>
<evidence type="ECO:0000313" key="2">
    <source>
        <dbReference type="EMBL" id="KAJ8974487.1"/>
    </source>
</evidence>
<reference evidence="2" key="1">
    <citation type="journal article" date="2023" name="Insect Mol. Biol.">
        <title>Genome sequencing provides insights into the evolution of gene families encoding plant cell wall-degrading enzymes in longhorned beetles.</title>
        <authorList>
            <person name="Shin N.R."/>
            <person name="Okamura Y."/>
            <person name="Kirsch R."/>
            <person name="Pauchet Y."/>
        </authorList>
    </citation>
    <scope>NUCLEOTIDE SEQUENCE</scope>
    <source>
        <strain evidence="2">MMC_N1</strain>
    </source>
</reference>
<dbReference type="EMBL" id="JAPWTJ010000984">
    <property type="protein sequence ID" value="KAJ8974487.1"/>
    <property type="molecule type" value="Genomic_DNA"/>
</dbReference>
<gene>
    <name evidence="2" type="ORF">NQ317_006535</name>
</gene>
<keyword evidence="3" id="KW-1185">Reference proteome</keyword>
<sequence>MLEVRKSGAYKKTLPGEPGHGYSNGAEKRNRVDDKGQPSIRDPLSPRKIAQVASLKHQSNSIFIDALVDDFKQGVLQINEEEVVLHGRTEERVRVVLAEDSSISERCEAILYACPDGRYDEGSIMMVEPGTHDSEGGHGVVIGRACHMLGK</sequence>
<feature type="compositionally biased region" description="Basic and acidic residues" evidence="1">
    <location>
        <begin position="26"/>
        <end position="36"/>
    </location>
</feature>
<proteinExistence type="predicted"/>
<evidence type="ECO:0000256" key="1">
    <source>
        <dbReference type="SAM" id="MobiDB-lite"/>
    </source>
</evidence>
<protein>
    <submittedName>
        <fullName evidence="2">Uncharacterized protein</fullName>
    </submittedName>
</protein>
<organism evidence="2 3">
    <name type="scientific">Molorchus minor</name>
    <dbReference type="NCBI Taxonomy" id="1323400"/>
    <lineage>
        <taxon>Eukaryota</taxon>
        <taxon>Metazoa</taxon>
        <taxon>Ecdysozoa</taxon>
        <taxon>Arthropoda</taxon>
        <taxon>Hexapoda</taxon>
        <taxon>Insecta</taxon>
        <taxon>Pterygota</taxon>
        <taxon>Neoptera</taxon>
        <taxon>Endopterygota</taxon>
        <taxon>Coleoptera</taxon>
        <taxon>Polyphaga</taxon>
        <taxon>Cucujiformia</taxon>
        <taxon>Chrysomeloidea</taxon>
        <taxon>Cerambycidae</taxon>
        <taxon>Lamiinae</taxon>
        <taxon>Monochamini</taxon>
        <taxon>Molorchus</taxon>
    </lineage>
</organism>
<feature type="region of interest" description="Disordered" evidence="1">
    <location>
        <begin position="1"/>
        <end position="46"/>
    </location>
</feature>
<name>A0ABQ9J976_9CUCU</name>
<evidence type="ECO:0000313" key="3">
    <source>
        <dbReference type="Proteomes" id="UP001162164"/>
    </source>
</evidence>
<comment type="caution">
    <text evidence="2">The sequence shown here is derived from an EMBL/GenBank/DDBJ whole genome shotgun (WGS) entry which is preliminary data.</text>
</comment>
<accession>A0ABQ9J976</accession>